<evidence type="ECO:0000256" key="1">
    <source>
        <dbReference type="SAM" id="MobiDB-lite"/>
    </source>
</evidence>
<name>A0A8E1T2Q3_9PSEU</name>
<dbReference type="AlphaFoldDB" id="A0A8E1T2Q3"/>
<evidence type="ECO:0008006" key="4">
    <source>
        <dbReference type="Google" id="ProtNLM"/>
    </source>
</evidence>
<organism evidence="2 3">
    <name type="scientific">Amycolatopsis echigonensis</name>
    <dbReference type="NCBI Taxonomy" id="2576905"/>
    <lineage>
        <taxon>Bacteria</taxon>
        <taxon>Bacillati</taxon>
        <taxon>Actinomycetota</taxon>
        <taxon>Actinomycetes</taxon>
        <taxon>Pseudonocardiales</taxon>
        <taxon>Pseudonocardiaceae</taxon>
        <taxon>Amycolatopsis</taxon>
    </lineage>
</organism>
<gene>
    <name evidence="2" type="ORF">H5411_00525</name>
</gene>
<reference evidence="2 3" key="1">
    <citation type="submission" date="2020-08" db="EMBL/GenBank/DDBJ databases">
        <title>Amycolatopsis echigonensis JCM 21831.</title>
        <authorList>
            <person name="Tedsree N."/>
            <person name="Kuncharoen N."/>
            <person name="Likhitwitayawuid K."/>
            <person name="Tanasupawat S."/>
        </authorList>
    </citation>
    <scope>NUCLEOTIDE SEQUENCE [LARGE SCALE GENOMIC DNA]</scope>
    <source>
        <strain evidence="2 3">JCM 21831</strain>
    </source>
</reference>
<evidence type="ECO:0000313" key="3">
    <source>
        <dbReference type="Proteomes" id="UP000550260"/>
    </source>
</evidence>
<sequence length="55" mass="5827">MARKVIPPGTPAPSSGQYKVPGSKTEVTAIKGKPMPPTPKKGQGYVEVDPTKHKK</sequence>
<protein>
    <recommendedName>
        <fullName evidence="4">YjzC-like protein</fullName>
    </recommendedName>
</protein>
<comment type="caution">
    <text evidence="2">The sequence shown here is derived from an EMBL/GenBank/DDBJ whole genome shotgun (WGS) entry which is preliminary data.</text>
</comment>
<accession>A0A8E1T2Q3</accession>
<evidence type="ECO:0000313" key="2">
    <source>
        <dbReference type="EMBL" id="MBB2497623.1"/>
    </source>
</evidence>
<feature type="region of interest" description="Disordered" evidence="1">
    <location>
        <begin position="1"/>
        <end position="55"/>
    </location>
</feature>
<dbReference type="RefSeq" id="WP_183122602.1">
    <property type="nucleotide sequence ID" value="NZ_JACJHR010000001.1"/>
</dbReference>
<proteinExistence type="predicted"/>
<dbReference type="EMBL" id="JACJHR010000001">
    <property type="protein sequence ID" value="MBB2497623.1"/>
    <property type="molecule type" value="Genomic_DNA"/>
</dbReference>
<dbReference type="Proteomes" id="UP000550260">
    <property type="component" value="Unassembled WGS sequence"/>
</dbReference>